<dbReference type="Gene3D" id="3.40.50.1360">
    <property type="match status" value="1"/>
</dbReference>
<keyword evidence="3" id="KW-0804">Transcription</keyword>
<dbReference type="Pfam" id="PF08220">
    <property type="entry name" value="HTH_DeoR"/>
    <property type="match status" value="1"/>
</dbReference>
<dbReference type="InterPro" id="IPR036388">
    <property type="entry name" value="WH-like_DNA-bd_sf"/>
</dbReference>
<evidence type="ECO:0000256" key="4">
    <source>
        <dbReference type="SAM" id="MobiDB-lite"/>
    </source>
</evidence>
<feature type="domain" description="HTH deoR-type" evidence="5">
    <location>
        <begin position="41"/>
        <end position="96"/>
    </location>
</feature>
<evidence type="ECO:0000256" key="1">
    <source>
        <dbReference type="ARBA" id="ARBA00023015"/>
    </source>
</evidence>
<organism evidence="6 7">
    <name type="scientific">Leucobacter muris</name>
    <dbReference type="NCBI Taxonomy" id="1935379"/>
    <lineage>
        <taxon>Bacteria</taxon>
        <taxon>Bacillati</taxon>
        <taxon>Actinomycetota</taxon>
        <taxon>Actinomycetes</taxon>
        <taxon>Micrococcales</taxon>
        <taxon>Microbacteriaceae</taxon>
        <taxon>Leucobacter</taxon>
    </lineage>
</organism>
<dbReference type="PROSITE" id="PS51000">
    <property type="entry name" value="HTH_DEOR_2"/>
    <property type="match status" value="1"/>
</dbReference>
<evidence type="ECO:0000256" key="2">
    <source>
        <dbReference type="ARBA" id="ARBA00023125"/>
    </source>
</evidence>
<dbReference type="InterPro" id="IPR018356">
    <property type="entry name" value="Tscrpt_reg_HTH_DeoR_CS"/>
</dbReference>
<keyword evidence="1" id="KW-0805">Transcription regulation</keyword>
<evidence type="ECO:0000256" key="3">
    <source>
        <dbReference type="ARBA" id="ARBA00023163"/>
    </source>
</evidence>
<proteinExistence type="predicted"/>
<feature type="region of interest" description="Disordered" evidence="4">
    <location>
        <begin position="1"/>
        <end position="25"/>
    </location>
</feature>
<dbReference type="InterPro" id="IPR014036">
    <property type="entry name" value="DeoR-like_C"/>
</dbReference>
<dbReference type="InterPro" id="IPR037171">
    <property type="entry name" value="NagB/RpiA_transferase-like"/>
</dbReference>
<gene>
    <name evidence="6" type="ORF">Leucomu_14350</name>
</gene>
<reference evidence="6 7" key="1">
    <citation type="submission" date="2019-01" db="EMBL/GenBank/DDBJ databases">
        <title>Leucobacter muris sp. nov. isolated from the nose of a laboratory mouse.</title>
        <authorList>
            <person name="Benga L."/>
            <person name="Sproeer C."/>
            <person name="Schumann P."/>
            <person name="Verbarg S."/>
            <person name="Bunk B."/>
            <person name="Engelhardt E."/>
            <person name="Benten P.M."/>
            <person name="Sager M."/>
        </authorList>
    </citation>
    <scope>NUCLEOTIDE SEQUENCE [LARGE SCALE GENOMIC DNA]</scope>
    <source>
        <strain evidence="6 7">DSM 101948</strain>
    </source>
</reference>
<evidence type="ECO:0000313" key="6">
    <source>
        <dbReference type="EMBL" id="QAB18936.1"/>
    </source>
</evidence>
<dbReference type="PANTHER" id="PTHR30363:SF44">
    <property type="entry name" value="AGA OPERON TRANSCRIPTIONAL REPRESSOR-RELATED"/>
    <property type="match status" value="1"/>
</dbReference>
<protein>
    <submittedName>
        <fullName evidence="6">DeoR/GlpR transcriptional regulator</fullName>
    </submittedName>
</protein>
<dbReference type="SMART" id="SM01134">
    <property type="entry name" value="DeoRC"/>
    <property type="match status" value="1"/>
</dbReference>
<evidence type="ECO:0000313" key="7">
    <source>
        <dbReference type="Proteomes" id="UP000285768"/>
    </source>
</evidence>
<dbReference type="EMBL" id="CP035037">
    <property type="protein sequence ID" value="QAB18936.1"/>
    <property type="molecule type" value="Genomic_DNA"/>
</dbReference>
<dbReference type="PROSITE" id="PS00894">
    <property type="entry name" value="HTH_DEOR_1"/>
    <property type="match status" value="1"/>
</dbReference>
<dbReference type="Gene3D" id="1.10.10.10">
    <property type="entry name" value="Winged helix-like DNA-binding domain superfamily/Winged helix DNA-binding domain"/>
    <property type="match status" value="1"/>
</dbReference>
<dbReference type="InterPro" id="IPR050313">
    <property type="entry name" value="Carb_Metab_HTH_regulators"/>
</dbReference>
<name>A0ABX5QIK8_9MICO</name>
<dbReference type="PANTHER" id="PTHR30363">
    <property type="entry name" value="HTH-TYPE TRANSCRIPTIONAL REGULATOR SRLR-RELATED"/>
    <property type="match status" value="1"/>
</dbReference>
<dbReference type="InterPro" id="IPR036390">
    <property type="entry name" value="WH_DNA-bd_sf"/>
</dbReference>
<dbReference type="SUPFAM" id="SSF100950">
    <property type="entry name" value="NagB/RpiA/CoA transferase-like"/>
    <property type="match status" value="1"/>
</dbReference>
<dbReference type="SMART" id="SM00420">
    <property type="entry name" value="HTH_DEOR"/>
    <property type="match status" value="1"/>
</dbReference>
<dbReference type="InterPro" id="IPR001034">
    <property type="entry name" value="DeoR_HTH"/>
</dbReference>
<evidence type="ECO:0000259" key="5">
    <source>
        <dbReference type="PROSITE" id="PS51000"/>
    </source>
</evidence>
<keyword evidence="2" id="KW-0238">DNA-binding</keyword>
<dbReference type="PRINTS" id="PR00037">
    <property type="entry name" value="HTHLACR"/>
</dbReference>
<sequence>MVSRSARPAEPPRQTAPHPRPRRSRRLSMLGRMAVNSSVDGERRRKELVELVEAAGEISIEEARARFEVSAMTIRRDLEVLELEGRLRRVRGGAVPAPAARSHDDRLATRSAAKRAIARKALALVPVRGAIALDASTTVHALAETLGERDGLVALTNSIQTFEALTRAGGIEAQLTGGRHESVTGSLVGPLANAGARALHTRVFFSSAAALHPGTGTSEASLAEAEVKQQFAQVADRTVLCIDASKLGERSTGHALELADVSTLVTELDPADPRLDPYRDRVELV</sequence>
<dbReference type="Proteomes" id="UP000285768">
    <property type="component" value="Chromosome"/>
</dbReference>
<dbReference type="Pfam" id="PF00455">
    <property type="entry name" value="DeoRC"/>
    <property type="match status" value="1"/>
</dbReference>
<accession>A0ABX5QIK8</accession>
<dbReference type="SUPFAM" id="SSF46785">
    <property type="entry name" value="Winged helix' DNA-binding domain"/>
    <property type="match status" value="1"/>
</dbReference>
<keyword evidence="7" id="KW-1185">Reference proteome</keyword>